<dbReference type="InterPro" id="IPR008930">
    <property type="entry name" value="Terpenoid_cyclase/PrenylTrfase"/>
</dbReference>
<dbReference type="GO" id="GO:0000250">
    <property type="term" value="F:lanosterol synthase activity"/>
    <property type="evidence" value="ECO:0007669"/>
    <property type="project" value="TreeGrafter"/>
</dbReference>
<organism evidence="4 5">
    <name type="scientific">Cudoniella acicularis</name>
    <dbReference type="NCBI Taxonomy" id="354080"/>
    <lineage>
        <taxon>Eukaryota</taxon>
        <taxon>Fungi</taxon>
        <taxon>Dikarya</taxon>
        <taxon>Ascomycota</taxon>
        <taxon>Pezizomycotina</taxon>
        <taxon>Leotiomycetes</taxon>
        <taxon>Helotiales</taxon>
        <taxon>Tricladiaceae</taxon>
        <taxon>Cudoniella</taxon>
    </lineage>
</organism>
<comment type="caution">
    <text evidence="4">The sequence shown here is derived from an EMBL/GenBank/DDBJ whole genome shotgun (WGS) entry which is preliminary data.</text>
</comment>
<dbReference type="SUPFAM" id="SSF48239">
    <property type="entry name" value="Terpenoid cyclases/Protein prenyltransferases"/>
    <property type="match status" value="1"/>
</dbReference>
<dbReference type="GO" id="GO:0016104">
    <property type="term" value="P:triterpenoid biosynthetic process"/>
    <property type="evidence" value="ECO:0007669"/>
    <property type="project" value="InterPro"/>
</dbReference>
<evidence type="ECO:0000313" key="5">
    <source>
        <dbReference type="Proteomes" id="UP000566819"/>
    </source>
</evidence>
<dbReference type="Gene3D" id="6.20.120.20">
    <property type="match status" value="1"/>
</dbReference>
<dbReference type="PANTHER" id="PTHR11764:SF20">
    <property type="entry name" value="LANOSTEROL SYNTHASE"/>
    <property type="match status" value="1"/>
</dbReference>
<evidence type="ECO:0000313" key="4">
    <source>
        <dbReference type="EMBL" id="KAF4624901.1"/>
    </source>
</evidence>
<dbReference type="GO" id="GO:0006696">
    <property type="term" value="P:ergosterol biosynthetic process"/>
    <property type="evidence" value="ECO:0007669"/>
    <property type="project" value="TreeGrafter"/>
</dbReference>
<dbReference type="PANTHER" id="PTHR11764">
    <property type="entry name" value="TERPENE CYCLASE/MUTASE FAMILY MEMBER"/>
    <property type="match status" value="1"/>
</dbReference>
<keyword evidence="2" id="KW-0444">Lipid biosynthesis</keyword>
<keyword evidence="5" id="KW-1185">Reference proteome</keyword>
<comment type="similarity">
    <text evidence="1">Belongs to the terpene cyclase/mutase family.</text>
</comment>
<sequence length="166" mass="18806">MNRKTVGSREKTPSPPITESQIDTNRWRMRDIDGRLTWHYLEDDEETNKWPQSYADKWYLGLPTGLPKLSKPKTPTEAAKNGLTFFSYLQLPFGSWGSEFGDPMFLLPGIVITWYCKITKTPIPLSHAIAIKNYMFARANPSDGGWGLYIEAESSILGTALNYAVL</sequence>
<dbReference type="AlphaFoldDB" id="A0A8H4R8W0"/>
<proteinExistence type="inferred from homology"/>
<dbReference type="InterPro" id="IPR018333">
    <property type="entry name" value="Squalene_cyclase"/>
</dbReference>
<gene>
    <name evidence="4" type="ORF">G7Y89_g13269</name>
</gene>
<evidence type="ECO:0000256" key="2">
    <source>
        <dbReference type="ARBA" id="ARBA00022955"/>
    </source>
</evidence>
<dbReference type="GO" id="GO:0005811">
    <property type="term" value="C:lipid droplet"/>
    <property type="evidence" value="ECO:0007669"/>
    <property type="project" value="InterPro"/>
</dbReference>
<dbReference type="EMBL" id="JAAMPI010001522">
    <property type="protein sequence ID" value="KAF4624901.1"/>
    <property type="molecule type" value="Genomic_DNA"/>
</dbReference>
<keyword evidence="2" id="KW-0752">Steroid biosynthesis</keyword>
<reference evidence="4 5" key="1">
    <citation type="submission" date="2020-03" db="EMBL/GenBank/DDBJ databases">
        <title>Draft Genome Sequence of Cudoniella acicularis.</title>
        <authorList>
            <person name="Buettner E."/>
            <person name="Kellner H."/>
        </authorList>
    </citation>
    <scope>NUCLEOTIDE SEQUENCE [LARGE SCALE GENOMIC DNA]</scope>
    <source>
        <strain evidence="4 5">DSM 108380</strain>
    </source>
</reference>
<accession>A0A8H4R8W0</accession>
<protein>
    <recommendedName>
        <fullName evidence="6">Squalene cyclase N-terminal domain-containing protein</fullName>
    </recommendedName>
</protein>
<dbReference type="Proteomes" id="UP000566819">
    <property type="component" value="Unassembled WGS sequence"/>
</dbReference>
<evidence type="ECO:0008006" key="6">
    <source>
        <dbReference type="Google" id="ProtNLM"/>
    </source>
</evidence>
<feature type="region of interest" description="Disordered" evidence="3">
    <location>
        <begin position="1"/>
        <end position="20"/>
    </location>
</feature>
<keyword evidence="2" id="KW-0443">Lipid metabolism</keyword>
<dbReference type="Gene3D" id="1.50.10.20">
    <property type="match status" value="1"/>
</dbReference>
<name>A0A8H4R8W0_9HELO</name>
<dbReference type="OrthoDB" id="21502at2759"/>
<evidence type="ECO:0000256" key="3">
    <source>
        <dbReference type="SAM" id="MobiDB-lite"/>
    </source>
</evidence>
<evidence type="ECO:0000256" key="1">
    <source>
        <dbReference type="ARBA" id="ARBA00009755"/>
    </source>
</evidence>